<dbReference type="AlphaFoldDB" id="A0A542ZT19"/>
<dbReference type="PROSITE" id="PS00166">
    <property type="entry name" value="ENOYL_COA_HYDRATASE"/>
    <property type="match status" value="1"/>
</dbReference>
<dbReference type="PANTHER" id="PTHR43149">
    <property type="entry name" value="ENOYL-COA HYDRATASE"/>
    <property type="match status" value="1"/>
</dbReference>
<name>A0A542ZT19_9ACTN</name>
<dbReference type="GO" id="GO:0016853">
    <property type="term" value="F:isomerase activity"/>
    <property type="evidence" value="ECO:0007669"/>
    <property type="project" value="InterPro"/>
</dbReference>
<dbReference type="Proteomes" id="UP000316196">
    <property type="component" value="Unassembled WGS sequence"/>
</dbReference>
<dbReference type="OrthoDB" id="341912at2"/>
<dbReference type="Gene3D" id="3.90.226.10">
    <property type="entry name" value="2-enoyl-CoA Hydratase, Chain A, domain 1"/>
    <property type="match status" value="1"/>
</dbReference>
<evidence type="ECO:0000313" key="4">
    <source>
        <dbReference type="Proteomes" id="UP000316196"/>
    </source>
</evidence>
<comment type="similarity">
    <text evidence="1 2">Belongs to the enoyl-CoA hydratase/isomerase family.</text>
</comment>
<gene>
    <name evidence="3" type="ORF">FB460_1211</name>
</gene>
<evidence type="ECO:0000256" key="2">
    <source>
        <dbReference type="RuleBase" id="RU003707"/>
    </source>
</evidence>
<dbReference type="CDD" id="cd06558">
    <property type="entry name" value="crotonase-like"/>
    <property type="match status" value="1"/>
</dbReference>
<dbReference type="RefSeq" id="WP_142093124.1">
    <property type="nucleotide sequence ID" value="NZ_BAAAMD010000002.1"/>
</dbReference>
<accession>A0A542ZT19</accession>
<keyword evidence="4" id="KW-1185">Reference proteome</keyword>
<protein>
    <submittedName>
        <fullName evidence="3">Enoyl-CoA hydratase</fullName>
    </submittedName>
</protein>
<sequence>MVEHRSLKIHREDAVLRVTLANPAQRNAQTPSLWKALGEVARTLDPDIRVVIIDAEGNDFSAGLHLDMFRADGMEGEVNLMQKAKASETEFAELIAEYQRGFTAWRETDAIVVAAVQGHAIGAGFQLALGADLRVVSDDVHFAMREVSLGMIPDLGGTAPLTQTVGYSRALEICLTGRFVEAQEAVGSGLASLAVPRQDLAATTDQVVAALLEAPAPAVREMKKLALAATLTPVSEQVTNEAAAQARLLHRIAAGSSKG</sequence>
<dbReference type="InterPro" id="IPR045002">
    <property type="entry name" value="Ech1-like"/>
</dbReference>
<dbReference type="InterPro" id="IPR001753">
    <property type="entry name" value="Enoyl-CoA_hydra/iso"/>
</dbReference>
<evidence type="ECO:0000256" key="1">
    <source>
        <dbReference type="ARBA" id="ARBA00005254"/>
    </source>
</evidence>
<dbReference type="EMBL" id="VFOR01000001">
    <property type="protein sequence ID" value="TQL63399.1"/>
    <property type="molecule type" value="Genomic_DNA"/>
</dbReference>
<dbReference type="Pfam" id="PF00378">
    <property type="entry name" value="ECH_1"/>
    <property type="match status" value="1"/>
</dbReference>
<comment type="caution">
    <text evidence="3">The sequence shown here is derived from an EMBL/GenBank/DDBJ whole genome shotgun (WGS) entry which is preliminary data.</text>
</comment>
<reference evidence="3 4" key="1">
    <citation type="submission" date="2019-06" db="EMBL/GenBank/DDBJ databases">
        <title>Sequencing the genomes of 1000 actinobacteria strains.</title>
        <authorList>
            <person name="Klenk H.-P."/>
        </authorList>
    </citation>
    <scope>NUCLEOTIDE SEQUENCE [LARGE SCALE GENOMIC DNA]</scope>
    <source>
        <strain evidence="3 4">DSM 8251</strain>
    </source>
</reference>
<proteinExistence type="inferred from homology"/>
<organism evidence="3 4">
    <name type="scientific">Propioniferax innocua</name>
    <dbReference type="NCBI Taxonomy" id="1753"/>
    <lineage>
        <taxon>Bacteria</taxon>
        <taxon>Bacillati</taxon>
        <taxon>Actinomycetota</taxon>
        <taxon>Actinomycetes</taxon>
        <taxon>Propionibacteriales</taxon>
        <taxon>Propionibacteriaceae</taxon>
        <taxon>Propioniferax</taxon>
    </lineage>
</organism>
<dbReference type="PANTHER" id="PTHR43149:SF1">
    <property type="entry name" value="DELTA(3,5)-DELTA(2,4)-DIENOYL-COA ISOMERASE, MITOCHONDRIAL"/>
    <property type="match status" value="1"/>
</dbReference>
<dbReference type="InterPro" id="IPR029045">
    <property type="entry name" value="ClpP/crotonase-like_dom_sf"/>
</dbReference>
<dbReference type="SUPFAM" id="SSF52096">
    <property type="entry name" value="ClpP/crotonase"/>
    <property type="match status" value="1"/>
</dbReference>
<evidence type="ECO:0000313" key="3">
    <source>
        <dbReference type="EMBL" id="TQL63399.1"/>
    </source>
</evidence>
<dbReference type="InterPro" id="IPR018376">
    <property type="entry name" value="Enoyl-CoA_hyd/isom_CS"/>
</dbReference>